<feature type="transmembrane region" description="Helical" evidence="1">
    <location>
        <begin position="35"/>
        <end position="53"/>
    </location>
</feature>
<feature type="transmembrane region" description="Helical" evidence="1">
    <location>
        <begin position="198"/>
        <end position="215"/>
    </location>
</feature>
<name>A0A542Y9D2_9MICO</name>
<dbReference type="OrthoDB" id="5003028at2"/>
<comment type="caution">
    <text evidence="2">The sequence shown here is derived from an EMBL/GenBank/DDBJ whole genome shotgun (WGS) entry which is preliminary data.</text>
</comment>
<protein>
    <submittedName>
        <fullName evidence="2">Uncharacterized protein</fullName>
    </submittedName>
</protein>
<gene>
    <name evidence="2" type="ORF">FB468_2763</name>
</gene>
<evidence type="ECO:0000256" key="1">
    <source>
        <dbReference type="SAM" id="Phobius"/>
    </source>
</evidence>
<feature type="transmembrane region" description="Helical" evidence="1">
    <location>
        <begin position="164"/>
        <end position="186"/>
    </location>
</feature>
<keyword evidence="3" id="KW-1185">Reference proteome</keyword>
<reference evidence="2 3" key="1">
    <citation type="submission" date="2019-06" db="EMBL/GenBank/DDBJ databases">
        <title>Sequencing the genomes of 1000 actinobacteria strains.</title>
        <authorList>
            <person name="Klenk H.-P."/>
        </authorList>
    </citation>
    <scope>NUCLEOTIDE SEQUENCE [LARGE SCALE GENOMIC DNA]</scope>
    <source>
        <strain evidence="2 3">DSM 8803</strain>
    </source>
</reference>
<feature type="transmembrane region" description="Helical" evidence="1">
    <location>
        <begin position="60"/>
        <end position="80"/>
    </location>
</feature>
<dbReference type="Proteomes" id="UP000319094">
    <property type="component" value="Unassembled WGS sequence"/>
</dbReference>
<evidence type="ECO:0000313" key="3">
    <source>
        <dbReference type="Proteomes" id="UP000319094"/>
    </source>
</evidence>
<keyword evidence="1" id="KW-0812">Transmembrane</keyword>
<keyword evidence="1" id="KW-1133">Transmembrane helix</keyword>
<organism evidence="2 3">
    <name type="scientific">Leucobacter komagatae</name>
    <dbReference type="NCBI Taxonomy" id="55969"/>
    <lineage>
        <taxon>Bacteria</taxon>
        <taxon>Bacillati</taxon>
        <taxon>Actinomycetota</taxon>
        <taxon>Actinomycetes</taxon>
        <taxon>Micrococcales</taxon>
        <taxon>Microbacteriaceae</taxon>
        <taxon>Leucobacter</taxon>
    </lineage>
</organism>
<dbReference type="EMBL" id="VFON01000001">
    <property type="protein sequence ID" value="TQL44696.1"/>
    <property type="molecule type" value="Genomic_DNA"/>
</dbReference>
<evidence type="ECO:0000313" key="2">
    <source>
        <dbReference type="EMBL" id="TQL44696.1"/>
    </source>
</evidence>
<proteinExistence type="predicted"/>
<accession>A0A542Y9D2</accession>
<dbReference type="RefSeq" id="WP_141887844.1">
    <property type="nucleotide sequence ID" value="NZ_BAAAUY010000006.1"/>
</dbReference>
<feature type="transmembrane region" description="Helical" evidence="1">
    <location>
        <begin position="100"/>
        <end position="122"/>
    </location>
</feature>
<dbReference type="AlphaFoldDB" id="A0A542Y9D2"/>
<sequence length="330" mass="35515">MKRLLGRSEFWALACFGAALPWVLAGDAAGFFPFVCLLVAGFFAGLIVMRQLARIPSRRAGLWAHVGVAAALAVFGALFVPRLGDVMGWLRQALPEPAVSFVWALWVPTLTLSGVVWLTLLARATAALPGGPGGRSLQLPAPVWVGTTDGATAEFTAVEMTRRAYLWAVAACAVAVFGAAICVFVAAEPVVSRWSPRVLLLAFGLGLVLPVFLLARATFRGRSRAYSVVFTKGRMRIRVGGDTFTYVFRDIEAFTWCPRGEAARIEVRSRRGDRSLLVGIAKPLAGKRAALPDLSRRVRAELSEAGLEELPRRGPVGTWRYGRPVTGPGA</sequence>
<keyword evidence="1" id="KW-0472">Membrane</keyword>